<comment type="caution">
    <text evidence="4">The sequence shown here is derived from an EMBL/GenBank/DDBJ whole genome shotgun (WGS) entry which is preliminary data.</text>
</comment>
<keyword evidence="2" id="KW-0732">Signal</keyword>
<keyword evidence="3" id="KW-0378">Hydrolase</keyword>
<evidence type="ECO:0000256" key="2">
    <source>
        <dbReference type="ARBA" id="ARBA00022729"/>
    </source>
</evidence>
<evidence type="ECO:0000256" key="1">
    <source>
        <dbReference type="ARBA" id="ARBA00022670"/>
    </source>
</evidence>
<evidence type="ECO:0000313" key="5">
    <source>
        <dbReference type="EMBL" id="MEM0573322.1"/>
    </source>
</evidence>
<dbReference type="PROSITE" id="PS51257">
    <property type="entry name" value="PROKAR_LIPOPROTEIN"/>
    <property type="match status" value="1"/>
</dbReference>
<dbReference type="RefSeq" id="WP_342686369.1">
    <property type="nucleotide sequence ID" value="NZ_JAZBJM010000001.1"/>
</dbReference>
<reference evidence="4 7" key="1">
    <citation type="submission" date="2024-01" db="EMBL/GenBank/DDBJ databases">
        <title>Aequorivita flavus sp. nov., isolated from deep-sea sediment.</title>
        <authorList>
            <person name="Chen X."/>
        </authorList>
    </citation>
    <scope>NUCLEOTIDE SEQUENCE</scope>
    <source>
        <strain evidence="4">MCCC 1A16923</strain>
        <strain evidence="5 7">MCCC 1A16935</strain>
    </source>
</reference>
<dbReference type="GO" id="GO:0008239">
    <property type="term" value="F:dipeptidyl-peptidase activity"/>
    <property type="evidence" value="ECO:0007669"/>
    <property type="project" value="TreeGrafter"/>
</dbReference>
<evidence type="ECO:0000313" key="4">
    <source>
        <dbReference type="EMBL" id="MEM0516798.1"/>
    </source>
</evidence>
<accession>A0AB35YLA8</accession>
<evidence type="ECO:0000313" key="6">
    <source>
        <dbReference type="Proteomes" id="UP001388259"/>
    </source>
</evidence>
<dbReference type="PANTHER" id="PTHR11010:SF38">
    <property type="entry name" value="LYSOSOMAL PRO-X CARBOXYPEPTIDASE"/>
    <property type="match status" value="1"/>
</dbReference>
<gene>
    <name evidence="5" type="ORF">VZD24_07335</name>
    <name evidence="4" type="ORF">VZD85_00415</name>
</gene>
<dbReference type="SUPFAM" id="SSF53474">
    <property type="entry name" value="alpha/beta-Hydrolases"/>
    <property type="match status" value="1"/>
</dbReference>
<dbReference type="Proteomes" id="UP001388259">
    <property type="component" value="Unassembled WGS sequence"/>
</dbReference>
<keyword evidence="1 4" id="KW-0645">Protease</keyword>
<evidence type="ECO:0000256" key="3">
    <source>
        <dbReference type="ARBA" id="ARBA00022801"/>
    </source>
</evidence>
<dbReference type="EMBL" id="JAZBJM010000001">
    <property type="protein sequence ID" value="MEM0516798.1"/>
    <property type="molecule type" value="Genomic_DNA"/>
</dbReference>
<dbReference type="EMBL" id="JBANCF010000004">
    <property type="protein sequence ID" value="MEM0573322.1"/>
    <property type="molecule type" value="Genomic_DNA"/>
</dbReference>
<dbReference type="InterPro" id="IPR029058">
    <property type="entry name" value="AB_hydrolase_fold"/>
</dbReference>
<evidence type="ECO:0000313" key="7">
    <source>
        <dbReference type="Proteomes" id="UP001390963"/>
    </source>
</evidence>
<protein>
    <submittedName>
        <fullName evidence="4">S28 family serine protease</fullName>
    </submittedName>
</protein>
<sequence length="437" mass="50590">MKSIRFYYFFLFTLLFIGCKTASIAVIPTTEVSTFEKLASIKNIVSIEKRAVTSHFDENYELWFEQPIDYNDVSKGTFKQRVFLGFENPSQPVIVELSGYGIGSENAGELAGHYNANQLSIEHRYFNNSRPEEIDWNTLTVENAAKDQATIINAIRNALYPNAKFISTGISKGCQTVMAHRLYFPENVDACVCYVGPLNFKREDDRIFKFLKNVGTAEERLKIKNFQELCFKNREALLEILKTKAAENDMSWEFGIEKALDYSILEYAFAYWQWGVDGNTIPLSTASAEAIYKHLFDVVGYGFFEEKSVEKLQPYFWAALTEQGIYGYETMPFEKYLHTDKMYTFDWAFPEGITKAFDLKPMQRIKSFLDTKAEKMLFIYGEYDAWSATAVALTENADKRELYKFIKPEGDHRTRIKSFSAEEQNQIYGIIDRWLED</sequence>
<keyword evidence="7" id="KW-1185">Reference proteome</keyword>
<organism evidence="4 6">
    <name type="scientific">Aequorivita flava</name>
    <dbReference type="NCBI Taxonomy" id="3114371"/>
    <lineage>
        <taxon>Bacteria</taxon>
        <taxon>Pseudomonadati</taxon>
        <taxon>Bacteroidota</taxon>
        <taxon>Flavobacteriia</taxon>
        <taxon>Flavobacteriales</taxon>
        <taxon>Flavobacteriaceae</taxon>
        <taxon>Aequorivita</taxon>
    </lineage>
</organism>
<dbReference type="AlphaFoldDB" id="A0AB35YLA8"/>
<dbReference type="Proteomes" id="UP001390963">
    <property type="component" value="Unassembled WGS sequence"/>
</dbReference>
<name>A0AB35YLA8_9FLAO</name>
<dbReference type="Pfam" id="PF05576">
    <property type="entry name" value="Peptidase_S37"/>
    <property type="match status" value="1"/>
</dbReference>
<dbReference type="PANTHER" id="PTHR11010">
    <property type="entry name" value="PROTEASE S28 PRO-X CARBOXYPEPTIDASE-RELATED"/>
    <property type="match status" value="1"/>
</dbReference>
<proteinExistence type="predicted"/>
<dbReference type="GO" id="GO:0006508">
    <property type="term" value="P:proteolysis"/>
    <property type="evidence" value="ECO:0007669"/>
    <property type="project" value="UniProtKB-KW"/>
</dbReference>
<dbReference type="Gene3D" id="3.40.50.1820">
    <property type="entry name" value="alpha/beta hydrolase"/>
    <property type="match status" value="1"/>
</dbReference>
<dbReference type="InterPro" id="IPR008761">
    <property type="entry name" value="Peptidase_S37"/>
</dbReference>